<keyword evidence="2" id="KW-1185">Reference proteome</keyword>
<dbReference type="RefSeq" id="WP_318595477.1">
    <property type="nucleotide sequence ID" value="NZ_JAWSTH010000003.1"/>
</dbReference>
<protein>
    <submittedName>
        <fullName evidence="1">Uncharacterized protein</fullName>
    </submittedName>
</protein>
<dbReference type="EMBL" id="JAWSTH010000003">
    <property type="protein sequence ID" value="MDW5593215.1"/>
    <property type="molecule type" value="Genomic_DNA"/>
</dbReference>
<comment type="caution">
    <text evidence="1">The sequence shown here is derived from an EMBL/GenBank/DDBJ whole genome shotgun (WGS) entry which is preliminary data.</text>
</comment>
<gene>
    <name evidence="1" type="ORF">R7226_02620</name>
</gene>
<organism evidence="1 2">
    <name type="scientific">Conexibacter stalactiti</name>
    <dbReference type="NCBI Taxonomy" id="1940611"/>
    <lineage>
        <taxon>Bacteria</taxon>
        <taxon>Bacillati</taxon>
        <taxon>Actinomycetota</taxon>
        <taxon>Thermoleophilia</taxon>
        <taxon>Solirubrobacterales</taxon>
        <taxon>Conexibacteraceae</taxon>
        <taxon>Conexibacter</taxon>
    </lineage>
</organism>
<proteinExistence type="predicted"/>
<sequence>MSEITIEHTEDFPLVGFRARRWLRFERDLHDWLDTPEGRFTAWCARQQVTCAPVAPLDSSDASR</sequence>
<evidence type="ECO:0000313" key="1">
    <source>
        <dbReference type="EMBL" id="MDW5593215.1"/>
    </source>
</evidence>
<reference evidence="2" key="1">
    <citation type="submission" date="2023-07" db="EMBL/GenBank/DDBJ databases">
        <title>Conexibacter stalactiti sp. nov., isolated from stalactites in a lava cave and emended description of the genus Conexibacter.</title>
        <authorList>
            <person name="Lee S.D."/>
        </authorList>
    </citation>
    <scope>NUCLEOTIDE SEQUENCE [LARGE SCALE GENOMIC DNA]</scope>
    <source>
        <strain evidence="2">KCTC 39840</strain>
    </source>
</reference>
<name>A0ABU4HIS0_9ACTN</name>
<evidence type="ECO:0000313" key="2">
    <source>
        <dbReference type="Proteomes" id="UP001284601"/>
    </source>
</evidence>
<accession>A0ABU4HIS0</accession>
<dbReference type="Proteomes" id="UP001284601">
    <property type="component" value="Unassembled WGS sequence"/>
</dbReference>